<reference evidence="1" key="1">
    <citation type="submission" date="2019-03" db="EMBL/GenBank/DDBJ databases">
        <title>Single cell metagenomics reveals metabolic interactions within the superorganism composed of flagellate Streblomastix strix and complex community of Bacteroidetes bacteria on its surface.</title>
        <authorList>
            <person name="Treitli S.C."/>
            <person name="Kolisko M."/>
            <person name="Husnik F."/>
            <person name="Keeling P."/>
            <person name="Hampl V."/>
        </authorList>
    </citation>
    <scope>NUCLEOTIDE SEQUENCE</scope>
    <source>
        <strain evidence="1">STM</strain>
    </source>
</reference>
<evidence type="ECO:0000313" key="1">
    <source>
        <dbReference type="EMBL" id="KAA6330032.1"/>
    </source>
</evidence>
<proteinExistence type="predicted"/>
<dbReference type="SUPFAM" id="SSF102546">
    <property type="entry name" value="RbsD-like"/>
    <property type="match status" value="1"/>
</dbReference>
<dbReference type="InterPro" id="IPR023750">
    <property type="entry name" value="RbsD-like_sf"/>
</dbReference>
<evidence type="ECO:0008006" key="2">
    <source>
        <dbReference type="Google" id="ProtNLM"/>
    </source>
</evidence>
<dbReference type="GO" id="GO:0048029">
    <property type="term" value="F:monosaccharide binding"/>
    <property type="evidence" value="ECO:0007669"/>
    <property type="project" value="InterPro"/>
</dbReference>
<dbReference type="EMBL" id="SNRY01001559">
    <property type="protein sequence ID" value="KAA6330032.1"/>
    <property type="molecule type" value="Genomic_DNA"/>
</dbReference>
<sequence>MSKTCWKEELKEVIPLLGHRNWIVVTDMAYPLQTQPGIKTLYTDESYIDVLSFVFNAIEKEPHIKPLIFQDKELSYIEDKDAEGIELLRKQMQTLLGNRVTPVPHEKLIIRLDEVSRMFNVIILKTNLTIPYTSTFFELDCSYWNSTKEEALQTRCGA</sequence>
<gene>
    <name evidence="1" type="ORF">EZS27_021213</name>
</gene>
<accession>A0A5J4R8M3</accession>
<dbReference type="GO" id="GO:0016853">
    <property type="term" value="F:isomerase activity"/>
    <property type="evidence" value="ECO:0007669"/>
    <property type="project" value="InterPro"/>
</dbReference>
<protein>
    <recommendedName>
        <fullName evidence="2">D-ribose pyranase</fullName>
    </recommendedName>
</protein>
<comment type="caution">
    <text evidence="1">The sequence shown here is derived from an EMBL/GenBank/DDBJ whole genome shotgun (WGS) entry which is preliminary data.</text>
</comment>
<dbReference type="AlphaFoldDB" id="A0A5J4R8M3"/>
<organism evidence="1">
    <name type="scientific">termite gut metagenome</name>
    <dbReference type="NCBI Taxonomy" id="433724"/>
    <lineage>
        <taxon>unclassified sequences</taxon>
        <taxon>metagenomes</taxon>
        <taxon>organismal metagenomes</taxon>
    </lineage>
</organism>
<name>A0A5J4R8M3_9ZZZZ</name>
<dbReference type="GO" id="GO:0005996">
    <property type="term" value="P:monosaccharide metabolic process"/>
    <property type="evidence" value="ECO:0007669"/>
    <property type="project" value="InterPro"/>
</dbReference>